<dbReference type="CDD" id="cd14689">
    <property type="entry name" value="bZIP_CREB3"/>
    <property type="match status" value="1"/>
</dbReference>
<keyword evidence="6" id="KW-0175">Coiled coil</keyword>
<dbReference type="InterPro" id="IPR046347">
    <property type="entry name" value="bZIP_sf"/>
</dbReference>
<keyword evidence="3" id="KW-0238">DNA-binding</keyword>
<evidence type="ECO:0000256" key="5">
    <source>
        <dbReference type="ARBA" id="ARBA00023242"/>
    </source>
</evidence>
<evidence type="ECO:0000256" key="1">
    <source>
        <dbReference type="ARBA" id="ARBA00004123"/>
    </source>
</evidence>
<evidence type="ECO:0000256" key="4">
    <source>
        <dbReference type="ARBA" id="ARBA00023163"/>
    </source>
</evidence>
<dbReference type="Pfam" id="PF00170">
    <property type="entry name" value="bZIP_1"/>
    <property type="match status" value="1"/>
</dbReference>
<dbReference type="PROSITE" id="PS50217">
    <property type="entry name" value="BZIP"/>
    <property type="match status" value="1"/>
</dbReference>
<evidence type="ECO:0000259" key="8">
    <source>
        <dbReference type="PROSITE" id="PS50217"/>
    </source>
</evidence>
<dbReference type="Proteomes" id="UP000192578">
    <property type="component" value="Unassembled WGS sequence"/>
</dbReference>
<keyword evidence="10" id="KW-1185">Reference proteome</keyword>
<evidence type="ECO:0000313" key="9">
    <source>
        <dbReference type="EMBL" id="OWA53460.1"/>
    </source>
</evidence>
<name>A0A9X6NFV9_HYPEX</name>
<sequence length="346" mass="37430">MDTDEGIITDCGLWDRTFSQMDVDLLDSDIYRTDAIDYFNGQDFFVGSDPLLPDLLNSLVDSAAGGGRLHDDDPGHFIFSSGRRGDGSSANCHKHSDLDLGSSSSLCLPNASSSTEARIKEVAASFPLGEIIIKTEPCESRGSWLNPNGFDSDTSSMGSGGSRSPSQSHGKDSGFALTPTPPCSSDGESRASPLSAALRVANSSLNLATAISNSLSTGDDGSLLLTDEEKRTLTAEGYPIPSRLPLTKAEERSLKRIRRKIKNKISAQESRRKKKEYIESLEKKLKILNDDNSDLRRKLDTSENTNRSLADQLCKLNQTLLKAKVQITPVRRVIATQSAASAEKNS</sequence>
<feature type="region of interest" description="Disordered" evidence="7">
    <location>
        <begin position="143"/>
        <end position="191"/>
    </location>
</feature>
<evidence type="ECO:0000313" key="10">
    <source>
        <dbReference type="Proteomes" id="UP000192578"/>
    </source>
</evidence>
<protein>
    <submittedName>
        <fullName evidence="9">Cyclic AMP-responsive element-binding protein 3-like protein 2</fullName>
    </submittedName>
</protein>
<dbReference type="OrthoDB" id="674948at2759"/>
<keyword evidence="4" id="KW-0804">Transcription</keyword>
<dbReference type="AlphaFoldDB" id="A0A9X6NFV9"/>
<gene>
    <name evidence="9" type="ORF">BV898_17888</name>
</gene>
<dbReference type="PANTHER" id="PTHR46004">
    <property type="entry name" value="CYCLIC AMP RESPONSE ELEMENT-BINDING PROTEIN A"/>
    <property type="match status" value="1"/>
</dbReference>
<evidence type="ECO:0000256" key="7">
    <source>
        <dbReference type="SAM" id="MobiDB-lite"/>
    </source>
</evidence>
<dbReference type="GO" id="GO:0000981">
    <property type="term" value="F:DNA-binding transcription factor activity, RNA polymerase II-specific"/>
    <property type="evidence" value="ECO:0007669"/>
    <property type="project" value="TreeGrafter"/>
</dbReference>
<feature type="domain" description="BZIP" evidence="8">
    <location>
        <begin position="253"/>
        <end position="316"/>
    </location>
</feature>
<comment type="subcellular location">
    <subcellularLocation>
        <location evidence="1">Nucleus</location>
    </subcellularLocation>
</comment>
<dbReference type="PANTHER" id="PTHR46004:SF3">
    <property type="entry name" value="CYCLIC AMP RESPONSE ELEMENT-BINDING PROTEIN A"/>
    <property type="match status" value="1"/>
</dbReference>
<feature type="compositionally biased region" description="Low complexity" evidence="7">
    <location>
        <begin position="152"/>
        <end position="168"/>
    </location>
</feature>
<dbReference type="GO" id="GO:0005634">
    <property type="term" value="C:nucleus"/>
    <property type="evidence" value="ECO:0007669"/>
    <property type="project" value="UniProtKB-SubCell"/>
</dbReference>
<dbReference type="Gene3D" id="1.20.5.170">
    <property type="match status" value="1"/>
</dbReference>
<accession>A0A9X6NFV9</accession>
<dbReference type="SMART" id="SM00338">
    <property type="entry name" value="BRLZ"/>
    <property type="match status" value="1"/>
</dbReference>
<proteinExistence type="predicted"/>
<feature type="coiled-coil region" evidence="6">
    <location>
        <begin position="271"/>
        <end position="312"/>
    </location>
</feature>
<dbReference type="PROSITE" id="PS00036">
    <property type="entry name" value="BZIP_BASIC"/>
    <property type="match status" value="1"/>
</dbReference>
<comment type="caution">
    <text evidence="9">The sequence shown here is derived from an EMBL/GenBank/DDBJ whole genome shotgun (WGS) entry which is preliminary data.</text>
</comment>
<keyword evidence="2" id="KW-0805">Transcription regulation</keyword>
<dbReference type="GO" id="GO:0035497">
    <property type="term" value="F:cAMP response element binding"/>
    <property type="evidence" value="ECO:0007669"/>
    <property type="project" value="TreeGrafter"/>
</dbReference>
<evidence type="ECO:0000256" key="2">
    <source>
        <dbReference type="ARBA" id="ARBA00023015"/>
    </source>
</evidence>
<dbReference type="InterPro" id="IPR004827">
    <property type="entry name" value="bZIP"/>
</dbReference>
<keyword evidence="5" id="KW-0539">Nucleus</keyword>
<evidence type="ECO:0000256" key="3">
    <source>
        <dbReference type="ARBA" id="ARBA00023125"/>
    </source>
</evidence>
<dbReference type="EMBL" id="MTYJ01000323">
    <property type="protein sequence ID" value="OWA53460.1"/>
    <property type="molecule type" value="Genomic_DNA"/>
</dbReference>
<dbReference type="SUPFAM" id="SSF57959">
    <property type="entry name" value="Leucine zipper domain"/>
    <property type="match status" value="1"/>
</dbReference>
<organism evidence="9 10">
    <name type="scientific">Hypsibius exemplaris</name>
    <name type="common">Freshwater tardigrade</name>
    <dbReference type="NCBI Taxonomy" id="2072580"/>
    <lineage>
        <taxon>Eukaryota</taxon>
        <taxon>Metazoa</taxon>
        <taxon>Ecdysozoa</taxon>
        <taxon>Tardigrada</taxon>
        <taxon>Eutardigrada</taxon>
        <taxon>Parachela</taxon>
        <taxon>Hypsibioidea</taxon>
        <taxon>Hypsibiidae</taxon>
        <taxon>Hypsibius</taxon>
    </lineage>
</organism>
<reference evidence="10" key="1">
    <citation type="submission" date="2017-01" db="EMBL/GenBank/DDBJ databases">
        <title>Comparative genomics of anhydrobiosis in the tardigrade Hypsibius dujardini.</title>
        <authorList>
            <person name="Yoshida Y."/>
            <person name="Koutsovoulos G."/>
            <person name="Laetsch D."/>
            <person name="Stevens L."/>
            <person name="Kumar S."/>
            <person name="Horikawa D."/>
            <person name="Ishino K."/>
            <person name="Komine S."/>
            <person name="Tomita M."/>
            <person name="Blaxter M."/>
            <person name="Arakawa K."/>
        </authorList>
    </citation>
    <scope>NUCLEOTIDE SEQUENCE [LARGE SCALE GENOMIC DNA]</scope>
    <source>
        <strain evidence="10">Z151</strain>
    </source>
</reference>
<evidence type="ECO:0000256" key="6">
    <source>
        <dbReference type="SAM" id="Coils"/>
    </source>
</evidence>